<reference evidence="7" key="3">
    <citation type="submission" date="2025-09" db="UniProtKB">
        <authorList>
            <consortium name="Ensembl"/>
        </authorList>
    </citation>
    <scope>IDENTIFICATION</scope>
</reference>
<proteinExistence type="predicted"/>
<name>A0A8C4RHD3_ERPCA</name>
<keyword evidence="4" id="KW-0862">Zinc</keyword>
<dbReference type="PANTHER" id="PTHR24379:SF121">
    <property type="entry name" value="C2H2-TYPE DOMAIN-CONTAINING PROTEIN"/>
    <property type="match status" value="1"/>
</dbReference>
<evidence type="ECO:0000313" key="7">
    <source>
        <dbReference type="Ensembl" id="ENSECRP00000000693.1"/>
    </source>
</evidence>
<dbReference type="PROSITE" id="PS50157">
    <property type="entry name" value="ZINC_FINGER_C2H2_2"/>
    <property type="match status" value="2"/>
</dbReference>
<dbReference type="SMART" id="SM00355">
    <property type="entry name" value="ZnF_C2H2"/>
    <property type="match status" value="7"/>
</dbReference>
<organism evidence="7 8">
    <name type="scientific">Erpetoichthys calabaricus</name>
    <name type="common">Rope fish</name>
    <name type="synonym">Calamoichthys calabaricus</name>
    <dbReference type="NCBI Taxonomy" id="27687"/>
    <lineage>
        <taxon>Eukaryota</taxon>
        <taxon>Metazoa</taxon>
        <taxon>Chordata</taxon>
        <taxon>Craniata</taxon>
        <taxon>Vertebrata</taxon>
        <taxon>Euteleostomi</taxon>
        <taxon>Actinopterygii</taxon>
        <taxon>Polypteriformes</taxon>
        <taxon>Polypteridae</taxon>
        <taxon>Erpetoichthys</taxon>
    </lineage>
</organism>
<reference evidence="7" key="2">
    <citation type="submission" date="2025-08" db="UniProtKB">
        <authorList>
            <consortium name="Ensembl"/>
        </authorList>
    </citation>
    <scope>IDENTIFICATION</scope>
</reference>
<feature type="domain" description="C2H2-type" evidence="6">
    <location>
        <begin position="209"/>
        <end position="236"/>
    </location>
</feature>
<reference evidence="7" key="1">
    <citation type="submission" date="2021-06" db="EMBL/GenBank/DDBJ databases">
        <authorList>
            <consortium name="Wellcome Sanger Institute Data Sharing"/>
        </authorList>
    </citation>
    <scope>NUCLEOTIDE SEQUENCE [LARGE SCALE GENOMIC DNA]</scope>
</reference>
<dbReference type="SUPFAM" id="SSF57667">
    <property type="entry name" value="beta-beta-alpha zinc fingers"/>
    <property type="match status" value="1"/>
</dbReference>
<keyword evidence="2" id="KW-0677">Repeat</keyword>
<dbReference type="PANTHER" id="PTHR24379">
    <property type="entry name" value="KRAB AND ZINC FINGER DOMAIN-CONTAINING"/>
    <property type="match status" value="1"/>
</dbReference>
<evidence type="ECO:0000256" key="2">
    <source>
        <dbReference type="ARBA" id="ARBA00022737"/>
    </source>
</evidence>
<dbReference type="PROSITE" id="PS00028">
    <property type="entry name" value="ZINC_FINGER_C2H2_1"/>
    <property type="match status" value="1"/>
</dbReference>
<dbReference type="InterPro" id="IPR013087">
    <property type="entry name" value="Znf_C2H2_type"/>
</dbReference>
<dbReference type="GeneTree" id="ENSGT00940000162006"/>
<keyword evidence="1" id="KW-0479">Metal-binding</keyword>
<evidence type="ECO:0000256" key="3">
    <source>
        <dbReference type="ARBA" id="ARBA00022771"/>
    </source>
</evidence>
<gene>
    <name evidence="7" type="primary">ZNF518A</name>
</gene>
<dbReference type="Proteomes" id="UP000694620">
    <property type="component" value="Chromosome 2"/>
</dbReference>
<dbReference type="Gene3D" id="3.30.160.60">
    <property type="entry name" value="Classic Zinc Finger"/>
    <property type="match status" value="2"/>
</dbReference>
<dbReference type="GO" id="GO:0008270">
    <property type="term" value="F:zinc ion binding"/>
    <property type="evidence" value="ECO:0007669"/>
    <property type="project" value="UniProtKB-KW"/>
</dbReference>
<dbReference type="Ensembl" id="ENSECRT00000000706.1">
    <property type="protein sequence ID" value="ENSECRP00000000693.1"/>
    <property type="gene ID" value="ENSECRG00000000433.1"/>
</dbReference>
<sequence>MEWSRTTSSEDEDHVLICLTQGTNDVEGPEVNLSMHPVLRSLATDQAERSIVSQTARKSFKNLYNNESMDISEIQPVHPRTPEKAVLSAKVLQFRCSECEGNTLFSPNDLMKHYKSNHYGFLPIYPCNLCSFSANDFQILQQHRLIHRNTLVKCDVCKDDVQYTLLQLTRHFTMRHCVNGYFRCEKCKFSTKDVGTFVQHIHRHNEIQYRCGKCQHVSYTKGEFQKHLLVHTGSFPFNCQFCDYGATRKDYVIKHIYSLHSDQFEQSPNYLQKEDVAKCALNNSAGLKFMLKRSSTVPLNEVLWQTKDPQDISGNDVAGECERLNIPKITARETPPFLGRTANNEKGRTASSCIVKNEPPNASDCVLSQITMESTQNHNSGLLKSNINGSSVLYLKNKISVPPNCTTKFMGFKMVGGKKHLVLKVVPVAKAEHSTPSLQSSISGESESDLLNRTHEDTVGVMTKGVPQEQSSQQLRRNFSLGKIHRVRGDLNPDTVKEPSTMFHKIKSEPYTPAVSLTESAPMISHTVTELTDMTTHSSGASQFHKIMVKQEKNDLHVFPDVWQQSGNVSITVENMDEDSCLPNPESRQVFSFHNYSKDTALNRGLSLHPESLFGMTECNEIQNPCSILVSETIHARGTSPGRSAVCSDLHVKKYSQHFSGHKHPEAYEVSENEEVEEINHVASQLNSGQYAEPSDEMCSHDNSPLMPKITSVFSLKNECDSEGSDLDVSQIVERVIEKERKKSLMPEVNKKGCMYSGTRKGSPATSASLDQILGKHSNAIIHQQLEKEHGRPSGSVELIQSLNLPESKHILLHPSSNGSSIPFQFGNRSGFKLIRGTSLSQINESEKPESAPGLKFAVNNGRLQAFSSVKSENKSDSVSGVTLQGAGKRMFPSRLQKSSGTGHILLNGKPLKGSLVVSKSVPSLCTETASKVPTCFLVKPQVSTGTAAVVKGCSSNKQQAFLLKCLTPIKSNLLLNSQATGLMINREPSTQESGSNAQKVLLKIVRSTAKPNSVCGRGEPLRRGASVLTADMSHAVLQTVTQANRSIVMAADTLAASSMLMSQNQSSTEHLPPNSRASKRLACTVDVPLKYSLRANAQNKEKDIPAIMNSVNKRSDSQRLDSSSLLTARRKRQKRLVTAENIQEHPKTKKILNKNVNESDEVLSHEVGQTLAPKDVVRTLRLVPFNRTQVIKCPRRNQPVVVLNHPDADPPEIVNVMKTVSKFKGHVLKVALSQRTIAALSEAERNFSLSLTSQDYQTIRGHKIKAISPVKERFVLKLKLKKTSRNKYKVVNSTSVSNVTSTFSCWFCGRLFDNQEQWIGHGQRHLMEATRDWNLLL</sequence>
<keyword evidence="8" id="KW-1185">Reference proteome</keyword>
<protein>
    <submittedName>
        <fullName evidence="7">Zinc finger protein 518A</fullName>
    </submittedName>
</protein>
<evidence type="ECO:0000313" key="8">
    <source>
        <dbReference type="Proteomes" id="UP000694620"/>
    </source>
</evidence>
<evidence type="ECO:0000256" key="1">
    <source>
        <dbReference type="ARBA" id="ARBA00022723"/>
    </source>
</evidence>
<keyword evidence="3 5" id="KW-0863">Zinc-finger</keyword>
<evidence type="ECO:0000259" key="6">
    <source>
        <dbReference type="PROSITE" id="PS50157"/>
    </source>
</evidence>
<evidence type="ECO:0000256" key="5">
    <source>
        <dbReference type="PROSITE-ProRule" id="PRU00042"/>
    </source>
</evidence>
<evidence type="ECO:0000256" key="4">
    <source>
        <dbReference type="ARBA" id="ARBA00022833"/>
    </source>
</evidence>
<accession>A0A8C4RHD3</accession>
<feature type="domain" description="C2H2-type" evidence="6">
    <location>
        <begin position="1304"/>
        <end position="1331"/>
    </location>
</feature>
<dbReference type="InterPro" id="IPR036236">
    <property type="entry name" value="Znf_C2H2_sf"/>
</dbReference>